<name>C1N123_MICPC</name>
<evidence type="ECO:0000259" key="2">
    <source>
        <dbReference type="Pfam" id="PF01764"/>
    </source>
</evidence>
<dbReference type="OMA" id="GARNDKQ"/>
<dbReference type="InterPro" id="IPR029058">
    <property type="entry name" value="AB_hydrolase_fold"/>
</dbReference>
<organism evidence="4">
    <name type="scientific">Micromonas pusilla (strain CCMP1545)</name>
    <name type="common">Picoplanktonic green alga</name>
    <dbReference type="NCBI Taxonomy" id="564608"/>
    <lineage>
        <taxon>Eukaryota</taxon>
        <taxon>Viridiplantae</taxon>
        <taxon>Chlorophyta</taxon>
        <taxon>Mamiellophyceae</taxon>
        <taxon>Mamiellales</taxon>
        <taxon>Mamiellaceae</taxon>
        <taxon>Micromonas</taxon>
    </lineage>
</organism>
<dbReference type="GeneID" id="9686937"/>
<dbReference type="InterPro" id="IPR002921">
    <property type="entry name" value="Fungal_lipase-type"/>
</dbReference>
<sequence>MAMFLGLAGAAYSAYGSEWVSDYATVGGALKSNFSALGPFSAGDVTVGLVYLWDHEKSKRRESDPATCSKPQPGDLGPGPSPDVLDDFRVLCAMSQVAYWEDKDAVAKFMKRHGHEVIHHDNKTAFQEPAYIVSDCREKKEVMFIIRGTSGAADALTDGDCAPVPLDSALPEFQGATAHRGMKKAADWLLKECLVKLKRAMDGIGSGARLTVTGHSLGAGSAAIVSILLREHFPKMRCVAFATPACLDLSACVAAGADVKNPFMTSVVLHDDVVPRASRQNVDDLRVRIQSIDWYSQATDDFNASKAGKAAAYTKVGVGAVVGKASSVAGYLGEKFAAATKEGTRGGSAKATAGSAASAAKSGAVAGAKATTSLAKSFGAKLGFGKKKSADGDTRAAGDEAPAGAADGERMFIAGDASKDDAPAPTFYVPGVVYHLRRGPTCAGGSVARVKPDCASLCAIQLSGSFINDHSLNEYVEALDALAIRKSPGKPKEEIRGKLEWQEAGETKYKVGMTNWKEHETFVLAHEFCLKKKNEDGELMPKKVDLYRGGYVLENEGDAGHDFKGKGPHGIKIVDPTKKKDPIRLYVPSGEKDLKKWIKTIRRCIEGDVEDPKCAPEPLYK</sequence>
<dbReference type="RefSeq" id="XP_003061733.1">
    <property type="nucleotide sequence ID" value="XM_003061687.1"/>
</dbReference>
<evidence type="ECO:0000313" key="3">
    <source>
        <dbReference type="EMBL" id="EEH54363.1"/>
    </source>
</evidence>
<accession>C1N123</accession>
<dbReference type="Proteomes" id="UP000001876">
    <property type="component" value="Unassembled WGS sequence"/>
</dbReference>
<proteinExistence type="predicted"/>
<keyword evidence="4" id="KW-1185">Reference proteome</keyword>
<reference evidence="3 4" key="1">
    <citation type="journal article" date="2009" name="Science">
        <title>Green evolution and dynamic adaptations revealed by genomes of the marine picoeukaryotes Micromonas.</title>
        <authorList>
            <person name="Worden A.Z."/>
            <person name="Lee J.H."/>
            <person name="Mock T."/>
            <person name="Rouze P."/>
            <person name="Simmons M.P."/>
            <person name="Aerts A.L."/>
            <person name="Allen A.E."/>
            <person name="Cuvelier M.L."/>
            <person name="Derelle E."/>
            <person name="Everett M.V."/>
            <person name="Foulon E."/>
            <person name="Grimwood J."/>
            <person name="Gundlach H."/>
            <person name="Henrissat B."/>
            <person name="Napoli C."/>
            <person name="McDonald S.M."/>
            <person name="Parker M.S."/>
            <person name="Rombauts S."/>
            <person name="Salamov A."/>
            <person name="Von Dassow P."/>
            <person name="Badger J.H."/>
            <person name="Coutinho P.M."/>
            <person name="Demir E."/>
            <person name="Dubchak I."/>
            <person name="Gentemann C."/>
            <person name="Eikrem W."/>
            <person name="Gready J.E."/>
            <person name="John U."/>
            <person name="Lanier W."/>
            <person name="Lindquist E.A."/>
            <person name="Lucas S."/>
            <person name="Mayer K.F."/>
            <person name="Moreau H."/>
            <person name="Not F."/>
            <person name="Otillar R."/>
            <person name="Panaud O."/>
            <person name="Pangilinan J."/>
            <person name="Paulsen I."/>
            <person name="Piegu B."/>
            <person name="Poliakov A."/>
            <person name="Robbens S."/>
            <person name="Schmutz J."/>
            <person name="Toulza E."/>
            <person name="Wyss T."/>
            <person name="Zelensky A."/>
            <person name="Zhou K."/>
            <person name="Armbrust E.V."/>
            <person name="Bhattacharya D."/>
            <person name="Goodenough U.W."/>
            <person name="Van de Peer Y."/>
            <person name="Grigoriev I.V."/>
        </authorList>
    </citation>
    <scope>NUCLEOTIDE SEQUENCE [LARGE SCALE GENOMIC DNA]</scope>
    <source>
        <strain evidence="3 4">CCMP1545</strain>
    </source>
</reference>
<dbReference type="Pfam" id="PF01764">
    <property type="entry name" value="Lipase_3"/>
    <property type="match status" value="1"/>
</dbReference>
<dbReference type="eggNOG" id="KOG2088">
    <property type="taxonomic scope" value="Eukaryota"/>
</dbReference>
<feature type="domain" description="Fungal lipase-type" evidence="2">
    <location>
        <begin position="144"/>
        <end position="280"/>
    </location>
</feature>
<gene>
    <name evidence="3" type="ORF">MICPUCDRAFT_51232</name>
</gene>
<evidence type="ECO:0000313" key="4">
    <source>
        <dbReference type="Proteomes" id="UP000001876"/>
    </source>
</evidence>
<dbReference type="AlphaFoldDB" id="C1N123"/>
<dbReference type="PANTHER" id="PTHR46023">
    <property type="entry name" value="LIPASE CLASS 3 PROTEIN-LIKE"/>
    <property type="match status" value="1"/>
</dbReference>
<feature type="region of interest" description="Disordered" evidence="1">
    <location>
        <begin position="61"/>
        <end position="80"/>
    </location>
</feature>
<dbReference type="GO" id="GO:0006629">
    <property type="term" value="P:lipid metabolic process"/>
    <property type="evidence" value="ECO:0007669"/>
    <property type="project" value="InterPro"/>
</dbReference>
<dbReference type="PANTHER" id="PTHR46023:SF6">
    <property type="entry name" value="LIPASE CLASS 3 FAMILY PROTEIN"/>
    <property type="match status" value="1"/>
</dbReference>
<protein>
    <submittedName>
        <fullName evidence="3">Predicted protein</fullName>
    </submittedName>
</protein>
<dbReference type="CDD" id="cd00519">
    <property type="entry name" value="Lipase_3"/>
    <property type="match status" value="1"/>
</dbReference>
<dbReference type="Gene3D" id="3.40.50.1820">
    <property type="entry name" value="alpha/beta hydrolase"/>
    <property type="match status" value="1"/>
</dbReference>
<dbReference type="SUPFAM" id="SSF53474">
    <property type="entry name" value="alpha/beta-Hydrolases"/>
    <property type="match status" value="1"/>
</dbReference>
<dbReference type="KEGG" id="mpp:MICPUCDRAFT_51232"/>
<dbReference type="OrthoDB" id="438440at2759"/>
<dbReference type="EMBL" id="GG663744">
    <property type="protein sequence ID" value="EEH54363.1"/>
    <property type="molecule type" value="Genomic_DNA"/>
</dbReference>
<evidence type="ECO:0000256" key="1">
    <source>
        <dbReference type="SAM" id="MobiDB-lite"/>
    </source>
</evidence>